<dbReference type="Gene3D" id="1.10.443.10">
    <property type="entry name" value="Intergrase catalytic core"/>
    <property type="match status" value="1"/>
</dbReference>
<dbReference type="GO" id="GO:0003677">
    <property type="term" value="F:DNA binding"/>
    <property type="evidence" value="ECO:0007669"/>
    <property type="project" value="InterPro"/>
</dbReference>
<keyword evidence="4" id="KW-1185">Reference proteome</keyword>
<dbReference type="PANTHER" id="PTHR30349:SF94">
    <property type="entry name" value="INTEGRASE_RECOMBINASE HI_1414-RELATED"/>
    <property type="match status" value="1"/>
</dbReference>
<dbReference type="AlphaFoldDB" id="A0A517T5C6"/>
<accession>A0A517T5C6</accession>
<dbReference type="InterPro" id="IPR011010">
    <property type="entry name" value="DNA_brk_join_enz"/>
</dbReference>
<proteinExistence type="predicted"/>
<organism evidence="3 4">
    <name type="scientific">Calycomorphotria hydatis</name>
    <dbReference type="NCBI Taxonomy" id="2528027"/>
    <lineage>
        <taxon>Bacteria</taxon>
        <taxon>Pseudomonadati</taxon>
        <taxon>Planctomycetota</taxon>
        <taxon>Planctomycetia</taxon>
        <taxon>Planctomycetales</taxon>
        <taxon>Planctomycetaceae</taxon>
        <taxon>Calycomorphotria</taxon>
    </lineage>
</organism>
<dbReference type="EMBL" id="CP036316">
    <property type="protein sequence ID" value="QDT63586.1"/>
    <property type="molecule type" value="Genomic_DNA"/>
</dbReference>
<dbReference type="InterPro" id="IPR002104">
    <property type="entry name" value="Integrase_catalytic"/>
</dbReference>
<dbReference type="KEGG" id="chya:V22_08100"/>
<evidence type="ECO:0000256" key="1">
    <source>
        <dbReference type="ARBA" id="ARBA00023172"/>
    </source>
</evidence>
<dbReference type="GO" id="GO:0006310">
    <property type="term" value="P:DNA recombination"/>
    <property type="evidence" value="ECO:0007669"/>
    <property type="project" value="UniProtKB-KW"/>
</dbReference>
<feature type="domain" description="Tyr recombinase" evidence="2">
    <location>
        <begin position="39"/>
        <end position="217"/>
    </location>
</feature>
<keyword evidence="1" id="KW-0233">DNA recombination</keyword>
<evidence type="ECO:0000313" key="4">
    <source>
        <dbReference type="Proteomes" id="UP000319976"/>
    </source>
</evidence>
<dbReference type="CDD" id="cd00397">
    <property type="entry name" value="DNA_BRE_C"/>
    <property type="match status" value="1"/>
</dbReference>
<evidence type="ECO:0000259" key="2">
    <source>
        <dbReference type="PROSITE" id="PS51898"/>
    </source>
</evidence>
<dbReference type="SUPFAM" id="SSF56349">
    <property type="entry name" value="DNA breaking-rejoining enzymes"/>
    <property type="match status" value="1"/>
</dbReference>
<gene>
    <name evidence="3" type="primary">xerC_1</name>
    <name evidence="3" type="ORF">V22_08100</name>
</gene>
<dbReference type="InterPro" id="IPR050090">
    <property type="entry name" value="Tyrosine_recombinase_XerCD"/>
</dbReference>
<dbReference type="PROSITE" id="PS51898">
    <property type="entry name" value="TYR_RECOMBINASE"/>
    <property type="match status" value="1"/>
</dbReference>
<evidence type="ECO:0000313" key="3">
    <source>
        <dbReference type="EMBL" id="QDT63586.1"/>
    </source>
</evidence>
<dbReference type="GO" id="GO:0015074">
    <property type="term" value="P:DNA integration"/>
    <property type="evidence" value="ECO:0007669"/>
    <property type="project" value="InterPro"/>
</dbReference>
<dbReference type="OrthoDB" id="289492at2"/>
<name>A0A517T5C6_9PLAN</name>
<protein>
    <submittedName>
        <fullName evidence="3">Tyrosine recombinase XerC</fullName>
    </submittedName>
</protein>
<dbReference type="Proteomes" id="UP000319976">
    <property type="component" value="Chromosome"/>
</dbReference>
<dbReference type="PANTHER" id="PTHR30349">
    <property type="entry name" value="PHAGE INTEGRASE-RELATED"/>
    <property type="match status" value="1"/>
</dbReference>
<dbReference type="InterPro" id="IPR013762">
    <property type="entry name" value="Integrase-like_cat_sf"/>
</dbReference>
<reference evidence="3 4" key="1">
    <citation type="submission" date="2019-02" db="EMBL/GenBank/DDBJ databases">
        <title>Deep-cultivation of Planctomycetes and their phenomic and genomic characterization uncovers novel biology.</title>
        <authorList>
            <person name="Wiegand S."/>
            <person name="Jogler M."/>
            <person name="Boedeker C."/>
            <person name="Pinto D."/>
            <person name="Vollmers J."/>
            <person name="Rivas-Marin E."/>
            <person name="Kohn T."/>
            <person name="Peeters S.H."/>
            <person name="Heuer A."/>
            <person name="Rast P."/>
            <person name="Oberbeckmann S."/>
            <person name="Bunk B."/>
            <person name="Jeske O."/>
            <person name="Meyerdierks A."/>
            <person name="Storesund J.E."/>
            <person name="Kallscheuer N."/>
            <person name="Luecker S."/>
            <person name="Lage O.M."/>
            <person name="Pohl T."/>
            <person name="Merkel B.J."/>
            <person name="Hornburger P."/>
            <person name="Mueller R.-W."/>
            <person name="Bruemmer F."/>
            <person name="Labrenz M."/>
            <person name="Spormann A.M."/>
            <person name="Op den Camp H."/>
            <person name="Overmann J."/>
            <person name="Amann R."/>
            <person name="Jetten M.S.M."/>
            <person name="Mascher T."/>
            <person name="Medema M.H."/>
            <person name="Devos D.P."/>
            <person name="Kaster A.-K."/>
            <person name="Ovreas L."/>
            <person name="Rohde M."/>
            <person name="Galperin M.Y."/>
            <person name="Jogler C."/>
        </authorList>
    </citation>
    <scope>NUCLEOTIDE SEQUENCE [LARGE SCALE GENOMIC DNA]</scope>
    <source>
        <strain evidence="3 4">V22</strain>
    </source>
</reference>
<dbReference type="Pfam" id="PF00589">
    <property type="entry name" value="Phage_integrase"/>
    <property type="match status" value="1"/>
</dbReference>
<sequence>MIQGERYSVLPNNRKCHELPNPFSAELLDGIKLIGPPSKPQPFWSKEQVDEILKQASQVHRPVFQFLWETGLRIGELCHLTWKDIDFANERIHIRAKEDWTTKTGNERQIPMSSTARQILQNQSQHCRGVFTAQPSRKYPDGDHQISDRRLLETLKRTLTKVRLEGHLHTFRHSFISHAIVKGVPEAIIRSWAGHVDQKTLDHYTHISSSASKDAMRNLSESA</sequence>